<gene>
    <name evidence="2" type="ORF">WJ68_21915</name>
</gene>
<protein>
    <recommendedName>
        <fullName evidence="1">Putative tail fiber protein gp53-like C-terminal domain-containing protein</fullName>
    </recommendedName>
</protein>
<evidence type="ECO:0000313" key="2">
    <source>
        <dbReference type="EMBL" id="KVN79359.1"/>
    </source>
</evidence>
<dbReference type="Proteomes" id="UP000057910">
    <property type="component" value="Unassembled WGS sequence"/>
</dbReference>
<accession>A0ABD4DWT8</accession>
<dbReference type="RefSeq" id="WP_060041068.1">
    <property type="nucleotide sequence ID" value="NZ_LPAD01000089.1"/>
</dbReference>
<feature type="domain" description="Putative tail fiber protein gp53-like C-terminal" evidence="1">
    <location>
        <begin position="226"/>
        <end position="299"/>
    </location>
</feature>
<dbReference type="Pfam" id="PF21882">
    <property type="entry name" value="Gp53-like_C"/>
    <property type="match status" value="1"/>
</dbReference>
<comment type="caution">
    <text evidence="2">The sequence shown here is derived from an EMBL/GenBank/DDBJ whole genome shotgun (WGS) entry which is preliminary data.</text>
</comment>
<name>A0ABD4DWT8_9BURK</name>
<sequence length="300" mass="30070">MATNDFLPFGGGGAANVIDQPTYAALAARLTGFQSGTAQSAQLNKVWRQSSIMAAVLAQFIVNQTGQNATDDGTTATLVSNLATAVAVSARQNPVLTDTGTANTYAVANLAAFPSYPTVSGLVIDVSIANSNTGASTLNVDGLGAKPIYGLALQPLQGGELVVKGVACFLYVVASTVNSGNGAWVLMECAGGAQQVAPATQSLHAVQLGQFSSLIASAGYVKIPTPNGNVIVQWGALGNVTTSPVTVNFPIAFSAQPYVASLSTTSNAAVAASLVSISSTQISAVVASGNVAVGYIAIGK</sequence>
<organism evidence="2 3">
    <name type="scientific">Burkholderia ubonensis</name>
    <dbReference type="NCBI Taxonomy" id="101571"/>
    <lineage>
        <taxon>Bacteria</taxon>
        <taxon>Pseudomonadati</taxon>
        <taxon>Pseudomonadota</taxon>
        <taxon>Betaproteobacteria</taxon>
        <taxon>Burkholderiales</taxon>
        <taxon>Burkholderiaceae</taxon>
        <taxon>Burkholderia</taxon>
        <taxon>Burkholderia cepacia complex</taxon>
    </lineage>
</organism>
<evidence type="ECO:0000259" key="1">
    <source>
        <dbReference type="Pfam" id="PF21882"/>
    </source>
</evidence>
<dbReference type="EMBL" id="LPAD01000089">
    <property type="protein sequence ID" value="KVN79359.1"/>
    <property type="molecule type" value="Genomic_DNA"/>
</dbReference>
<reference evidence="2 3" key="1">
    <citation type="submission" date="2015-11" db="EMBL/GenBank/DDBJ databases">
        <title>Expanding the genomic diversity of Burkholderia species for the development of highly accurate diagnostics.</title>
        <authorList>
            <person name="Sahl J."/>
            <person name="Keim P."/>
            <person name="Wagner D."/>
        </authorList>
    </citation>
    <scope>NUCLEOTIDE SEQUENCE [LARGE SCALE GENOMIC DNA]</scope>
    <source>
        <strain evidence="2 3">MSMB1585WGS</strain>
    </source>
</reference>
<dbReference type="AlphaFoldDB" id="A0ABD4DWT8"/>
<dbReference type="InterPro" id="IPR054075">
    <property type="entry name" value="Gp53-like_C"/>
</dbReference>
<dbReference type="Gene3D" id="2.60.40.3940">
    <property type="match status" value="1"/>
</dbReference>
<evidence type="ECO:0000313" key="3">
    <source>
        <dbReference type="Proteomes" id="UP000057910"/>
    </source>
</evidence>
<proteinExistence type="predicted"/>